<dbReference type="GeneID" id="92007873"/>
<sequence length="576" mass="63666">MNTTFSLPTEADVESAKPEMRFQMKGDVSPQDQWPGTAYIVNKLLNAWTSLSQAQTNATACQPGNNANEYWRIELNKGIEDYKEHGEDRVDDRATEKVEGSREGEQTPENRLPRINQSRYKRPTNTAYNDYGEASSGARAQTGNPFAPHANVNPFGAAYAHRHRPPTTYAPQSYGYQHRMATRPSYIPRATTPPALPPPPPPPPPPALPQPSITAQLSERLGNIEKILLSQQLAKTQEETAQAAADEQAAAAHATQAQEHRFTAIHDELQNIIAFHRAQQERAEAEAQSALEMARREKATSLRRNARETLGGAEAKAAAALAQRQRELWERRVAVAVKEAEDAKELREEERRRAEEEKAEMVEDHAREVEECRGREGAVSAAIRGEGAAEGSSRQLRYATGSSVMEVVETYHGNTKPVMETDGIFSGFVQNMKDLGFTRARKSRRPSAVRTSNWQVSRKSCSDDDHDDEASEGDDDCRSRALSSPSGKRKLMILTTSTGSSSETLSEVESAIGDAGYEVAMPNRVNPPNRSLSTNIIPRATLLWQPQKSSIGGQLLESMNSLGWSPIYMRTTGKFS</sequence>
<evidence type="ECO:0000313" key="3">
    <source>
        <dbReference type="EMBL" id="KAL0262342.1"/>
    </source>
</evidence>
<feature type="compositionally biased region" description="Polar residues" evidence="2">
    <location>
        <begin position="449"/>
        <end position="459"/>
    </location>
</feature>
<evidence type="ECO:0000256" key="2">
    <source>
        <dbReference type="SAM" id="MobiDB-lite"/>
    </source>
</evidence>
<dbReference type="RefSeq" id="XP_066635371.1">
    <property type="nucleotide sequence ID" value="XM_066775252.1"/>
</dbReference>
<proteinExistence type="predicted"/>
<feature type="coiled-coil region" evidence="1">
    <location>
        <begin position="266"/>
        <end position="297"/>
    </location>
</feature>
<evidence type="ECO:0000313" key="4">
    <source>
        <dbReference type="Proteomes" id="UP001430584"/>
    </source>
</evidence>
<feature type="region of interest" description="Disordered" evidence="2">
    <location>
        <begin position="439"/>
        <end position="484"/>
    </location>
</feature>
<feature type="compositionally biased region" description="Basic and acidic residues" evidence="2">
    <location>
        <begin position="84"/>
        <end position="105"/>
    </location>
</feature>
<organism evidence="3 4">
    <name type="scientific">Diplodia seriata</name>
    <dbReference type="NCBI Taxonomy" id="420778"/>
    <lineage>
        <taxon>Eukaryota</taxon>
        <taxon>Fungi</taxon>
        <taxon>Dikarya</taxon>
        <taxon>Ascomycota</taxon>
        <taxon>Pezizomycotina</taxon>
        <taxon>Dothideomycetes</taxon>
        <taxon>Dothideomycetes incertae sedis</taxon>
        <taxon>Botryosphaeriales</taxon>
        <taxon>Botryosphaeriaceae</taxon>
        <taxon>Diplodia</taxon>
    </lineage>
</organism>
<evidence type="ECO:0008006" key="5">
    <source>
        <dbReference type="Google" id="ProtNLM"/>
    </source>
</evidence>
<accession>A0ABR3CP03</accession>
<reference evidence="3 4" key="1">
    <citation type="submission" date="2024-02" db="EMBL/GenBank/DDBJ databases">
        <title>De novo assembly and annotation of 12 fungi associated with fruit tree decline syndrome in Ontario, Canada.</title>
        <authorList>
            <person name="Sulman M."/>
            <person name="Ellouze W."/>
            <person name="Ilyukhin E."/>
        </authorList>
    </citation>
    <scope>NUCLEOTIDE SEQUENCE [LARGE SCALE GENOMIC DNA]</scope>
    <source>
        <strain evidence="3 4">FDS-637</strain>
    </source>
</reference>
<gene>
    <name evidence="3" type="ORF">SLS55_003788</name>
</gene>
<feature type="region of interest" description="Disordered" evidence="2">
    <location>
        <begin position="186"/>
        <end position="212"/>
    </location>
</feature>
<feature type="compositionally biased region" description="Pro residues" evidence="2">
    <location>
        <begin position="194"/>
        <end position="209"/>
    </location>
</feature>
<feature type="compositionally biased region" description="Acidic residues" evidence="2">
    <location>
        <begin position="464"/>
        <end position="475"/>
    </location>
</feature>
<name>A0ABR3CP03_9PEZI</name>
<comment type="caution">
    <text evidence="3">The sequence shown here is derived from an EMBL/GenBank/DDBJ whole genome shotgun (WGS) entry which is preliminary data.</text>
</comment>
<keyword evidence="4" id="KW-1185">Reference proteome</keyword>
<feature type="region of interest" description="Disordered" evidence="2">
    <location>
        <begin position="84"/>
        <end position="149"/>
    </location>
</feature>
<dbReference type="EMBL" id="JAJVCZ030000003">
    <property type="protein sequence ID" value="KAL0262342.1"/>
    <property type="molecule type" value="Genomic_DNA"/>
</dbReference>
<evidence type="ECO:0000256" key="1">
    <source>
        <dbReference type="SAM" id="Coils"/>
    </source>
</evidence>
<feature type="compositionally biased region" description="Polar residues" evidence="2">
    <location>
        <begin position="115"/>
        <end position="128"/>
    </location>
</feature>
<feature type="coiled-coil region" evidence="1">
    <location>
        <begin position="333"/>
        <end position="371"/>
    </location>
</feature>
<keyword evidence="1" id="KW-0175">Coiled coil</keyword>
<protein>
    <recommendedName>
        <fullName evidence="5">Reticulocyte-binding protein 2-like protein a</fullName>
    </recommendedName>
</protein>
<dbReference type="Proteomes" id="UP001430584">
    <property type="component" value="Unassembled WGS sequence"/>
</dbReference>